<keyword evidence="5" id="KW-0788">Thiol protease</keyword>
<dbReference type="OrthoDB" id="6116485at2759"/>
<evidence type="ECO:0000259" key="10">
    <source>
        <dbReference type="PROSITE" id="PS50208"/>
    </source>
</evidence>
<protein>
    <recommendedName>
        <fullName evidence="13">Caspase-1</fullName>
    </recommendedName>
</protein>
<dbReference type="GO" id="GO:0043525">
    <property type="term" value="P:positive regulation of neuron apoptotic process"/>
    <property type="evidence" value="ECO:0007669"/>
    <property type="project" value="TreeGrafter"/>
</dbReference>
<keyword evidence="12" id="KW-1185">Reference proteome</keyword>
<dbReference type="SUPFAM" id="SSF52129">
    <property type="entry name" value="Caspase-like"/>
    <property type="match status" value="1"/>
</dbReference>
<feature type="domain" description="Caspase family p10" evidence="9">
    <location>
        <begin position="322"/>
        <end position="412"/>
    </location>
</feature>
<dbReference type="EMBL" id="NEVH01012087">
    <property type="protein sequence ID" value="PNF30631.1"/>
    <property type="molecule type" value="Genomic_DNA"/>
</dbReference>
<dbReference type="PROSITE" id="PS50207">
    <property type="entry name" value="CASPASE_P10"/>
    <property type="match status" value="1"/>
</dbReference>
<reference evidence="11 12" key="1">
    <citation type="submission" date="2017-12" db="EMBL/GenBank/DDBJ databases">
        <title>Hemimetabolous genomes reveal molecular basis of termite eusociality.</title>
        <authorList>
            <person name="Harrison M.C."/>
            <person name="Jongepier E."/>
            <person name="Robertson H.M."/>
            <person name="Arning N."/>
            <person name="Bitard-Feildel T."/>
            <person name="Chao H."/>
            <person name="Childers C.P."/>
            <person name="Dinh H."/>
            <person name="Doddapaneni H."/>
            <person name="Dugan S."/>
            <person name="Gowin J."/>
            <person name="Greiner C."/>
            <person name="Han Y."/>
            <person name="Hu H."/>
            <person name="Hughes D.S.T."/>
            <person name="Huylmans A.-K."/>
            <person name="Kemena C."/>
            <person name="Kremer L.P.M."/>
            <person name="Lee S.L."/>
            <person name="Lopez-Ezquerra A."/>
            <person name="Mallet L."/>
            <person name="Monroy-Kuhn J.M."/>
            <person name="Moser A."/>
            <person name="Murali S.C."/>
            <person name="Muzny D.M."/>
            <person name="Otani S."/>
            <person name="Piulachs M.-D."/>
            <person name="Poelchau M."/>
            <person name="Qu J."/>
            <person name="Schaub F."/>
            <person name="Wada-Katsumata A."/>
            <person name="Worley K.C."/>
            <person name="Xie Q."/>
            <person name="Ylla G."/>
            <person name="Poulsen M."/>
            <person name="Gibbs R.A."/>
            <person name="Schal C."/>
            <person name="Richards S."/>
            <person name="Belles X."/>
            <person name="Korb J."/>
            <person name="Bornberg-Bauer E."/>
        </authorList>
    </citation>
    <scope>NUCLEOTIDE SEQUENCE [LARGE SCALE GENOMIC DNA]</scope>
    <source>
        <tissue evidence="11">Whole body</tissue>
    </source>
</reference>
<dbReference type="GO" id="GO:0006508">
    <property type="term" value="P:proteolysis"/>
    <property type="evidence" value="ECO:0007669"/>
    <property type="project" value="UniProtKB-KW"/>
</dbReference>
<dbReference type="GO" id="GO:1990525">
    <property type="term" value="F:BIR domain binding"/>
    <property type="evidence" value="ECO:0007669"/>
    <property type="project" value="UniProtKB-ARBA"/>
</dbReference>
<evidence type="ECO:0000256" key="3">
    <source>
        <dbReference type="ARBA" id="ARBA00022703"/>
    </source>
</evidence>
<dbReference type="PROSITE" id="PS50208">
    <property type="entry name" value="CASPASE_P20"/>
    <property type="match status" value="1"/>
</dbReference>
<dbReference type="AlphaFoldDB" id="A0A2J7QPW5"/>
<keyword evidence="4" id="KW-0378">Hydrolase</keyword>
<dbReference type="InterPro" id="IPR002138">
    <property type="entry name" value="Pept_C14_p10"/>
</dbReference>
<sequence length="414" mass="46659">MEKGSAADADETQAISDIKSTLIQANFKPTHKRSRSDVINRTGEDSVLTEPSTRMYTTVRDEFQSCRRRSLDVVDCIGDKHGKVKDTENMTRVDGAVGGNERPTTLDMNPTVSVEWNQKGQTGTRSDKTSKEVTDSTPCTPPENSNISETGSRCVSMAVEMPVAWDASEYNMKHKRRGQAVIFNHDTFDTNDYAPREGSKLDVKKLHETFTSLLFEVTIHNNLEYSDIKEAISALAKEDHSDADCLAVIVLTHGEREGRLVPRDSGVFYNVEMLWKPFTADKCPSLAGKPKLFFIQACRGKKLDAGIKVKQRRSIEFDSSPPLCKIPTHADFLFAHSTMEGFYSFRNPDKGTWFIQSLCKELNSTDNLLQILTRATRRVTQLESESNTQQFHEQKQVPSITSMLTRDLYFHPKS</sequence>
<evidence type="ECO:0000256" key="6">
    <source>
        <dbReference type="ARBA" id="ARBA00023145"/>
    </source>
</evidence>
<keyword evidence="3" id="KW-0053">Apoptosis</keyword>
<dbReference type="Pfam" id="PF00656">
    <property type="entry name" value="Peptidase_C14"/>
    <property type="match status" value="1"/>
</dbReference>
<feature type="compositionally biased region" description="Basic and acidic residues" evidence="8">
    <location>
        <begin position="125"/>
        <end position="134"/>
    </location>
</feature>
<evidence type="ECO:0000256" key="2">
    <source>
        <dbReference type="ARBA" id="ARBA00022670"/>
    </source>
</evidence>
<dbReference type="Proteomes" id="UP000235965">
    <property type="component" value="Unassembled WGS sequence"/>
</dbReference>
<dbReference type="CDD" id="cd00032">
    <property type="entry name" value="CASc"/>
    <property type="match status" value="1"/>
</dbReference>
<dbReference type="PROSITE" id="PS01121">
    <property type="entry name" value="CASPASE_HIS"/>
    <property type="match status" value="1"/>
</dbReference>
<dbReference type="InterPro" id="IPR015917">
    <property type="entry name" value="Pept_C14A"/>
</dbReference>
<dbReference type="GO" id="GO:0045751">
    <property type="term" value="P:negative regulation of Toll signaling pathway"/>
    <property type="evidence" value="ECO:0007669"/>
    <property type="project" value="UniProtKB-ARBA"/>
</dbReference>
<dbReference type="GO" id="GO:0045476">
    <property type="term" value="P:nurse cell apoptotic process"/>
    <property type="evidence" value="ECO:0007669"/>
    <property type="project" value="UniProtKB-ARBA"/>
</dbReference>
<dbReference type="InterPro" id="IPR001309">
    <property type="entry name" value="Pept_C14_p20"/>
</dbReference>
<feature type="compositionally biased region" description="Polar residues" evidence="8">
    <location>
        <begin position="135"/>
        <end position="150"/>
    </location>
</feature>
<organism evidence="11 12">
    <name type="scientific">Cryptotermes secundus</name>
    <dbReference type="NCBI Taxonomy" id="105785"/>
    <lineage>
        <taxon>Eukaryota</taxon>
        <taxon>Metazoa</taxon>
        <taxon>Ecdysozoa</taxon>
        <taxon>Arthropoda</taxon>
        <taxon>Hexapoda</taxon>
        <taxon>Insecta</taxon>
        <taxon>Pterygota</taxon>
        <taxon>Neoptera</taxon>
        <taxon>Polyneoptera</taxon>
        <taxon>Dictyoptera</taxon>
        <taxon>Blattodea</taxon>
        <taxon>Blattoidea</taxon>
        <taxon>Termitoidae</taxon>
        <taxon>Kalotermitidae</taxon>
        <taxon>Cryptotermitinae</taxon>
        <taxon>Cryptotermes</taxon>
    </lineage>
</organism>
<dbReference type="SMART" id="SM00115">
    <property type="entry name" value="CASc"/>
    <property type="match status" value="1"/>
</dbReference>
<dbReference type="FunFam" id="3.40.50.1460:FF:000001">
    <property type="entry name" value="Caspase-3 preproprotein"/>
    <property type="match status" value="1"/>
</dbReference>
<evidence type="ECO:0000259" key="9">
    <source>
        <dbReference type="PROSITE" id="PS50207"/>
    </source>
</evidence>
<name>A0A2J7QPW5_9NEOP</name>
<dbReference type="PANTHER" id="PTHR10454">
    <property type="entry name" value="CASPASE"/>
    <property type="match status" value="1"/>
</dbReference>
<evidence type="ECO:0000313" key="11">
    <source>
        <dbReference type="EMBL" id="PNF30631.1"/>
    </source>
</evidence>
<dbReference type="InterPro" id="IPR029030">
    <property type="entry name" value="Caspase-like_dom_sf"/>
</dbReference>
<keyword evidence="6" id="KW-0865">Zymogen</keyword>
<dbReference type="GO" id="GO:0005737">
    <property type="term" value="C:cytoplasm"/>
    <property type="evidence" value="ECO:0007669"/>
    <property type="project" value="TreeGrafter"/>
</dbReference>
<evidence type="ECO:0008006" key="13">
    <source>
        <dbReference type="Google" id="ProtNLM"/>
    </source>
</evidence>
<evidence type="ECO:0000256" key="1">
    <source>
        <dbReference type="ARBA" id="ARBA00010134"/>
    </source>
</evidence>
<dbReference type="STRING" id="105785.A0A2J7QPW5"/>
<dbReference type="Gene3D" id="3.40.50.1460">
    <property type="match status" value="1"/>
</dbReference>
<dbReference type="InterPro" id="IPR016129">
    <property type="entry name" value="Caspase_his_AS"/>
</dbReference>
<dbReference type="InParanoid" id="A0A2J7QPW5"/>
<keyword evidence="2" id="KW-0645">Protease</keyword>
<dbReference type="PROSITE" id="PS01122">
    <property type="entry name" value="CASPASE_CYS"/>
    <property type="match status" value="1"/>
</dbReference>
<evidence type="ECO:0000256" key="5">
    <source>
        <dbReference type="ARBA" id="ARBA00022807"/>
    </source>
</evidence>
<proteinExistence type="inferred from homology"/>
<dbReference type="InterPro" id="IPR033139">
    <property type="entry name" value="Caspase_cys_AS"/>
</dbReference>
<dbReference type="InterPro" id="IPR002398">
    <property type="entry name" value="Pept_C14"/>
</dbReference>
<feature type="region of interest" description="Disordered" evidence="8">
    <location>
        <begin position="117"/>
        <end position="150"/>
    </location>
</feature>
<dbReference type="PANTHER" id="PTHR10454:SF232">
    <property type="entry name" value="AT03047P-RELATED"/>
    <property type="match status" value="1"/>
</dbReference>
<evidence type="ECO:0000256" key="7">
    <source>
        <dbReference type="RuleBase" id="RU003971"/>
    </source>
</evidence>
<accession>A0A2J7QPW5</accession>
<dbReference type="GO" id="GO:0004197">
    <property type="term" value="F:cysteine-type endopeptidase activity"/>
    <property type="evidence" value="ECO:0007669"/>
    <property type="project" value="InterPro"/>
</dbReference>
<dbReference type="GO" id="GO:0016322">
    <property type="term" value="P:neuron remodeling"/>
    <property type="evidence" value="ECO:0007669"/>
    <property type="project" value="UniProtKB-ARBA"/>
</dbReference>
<comment type="similarity">
    <text evidence="1 7">Belongs to the peptidase C14A family.</text>
</comment>
<dbReference type="PRINTS" id="PR00376">
    <property type="entry name" value="IL1BCENZYME"/>
</dbReference>
<dbReference type="InterPro" id="IPR011600">
    <property type="entry name" value="Pept_C14_caspase"/>
</dbReference>
<gene>
    <name evidence="11" type="ORF">B7P43_G06128</name>
</gene>
<comment type="caution">
    <text evidence="11">The sequence shown here is derived from an EMBL/GenBank/DDBJ whole genome shotgun (WGS) entry which is preliminary data.</text>
</comment>
<evidence type="ECO:0000256" key="4">
    <source>
        <dbReference type="ARBA" id="ARBA00022801"/>
    </source>
</evidence>
<feature type="domain" description="Caspase family p20" evidence="10">
    <location>
        <begin position="176"/>
        <end position="302"/>
    </location>
</feature>
<evidence type="ECO:0000313" key="12">
    <source>
        <dbReference type="Proteomes" id="UP000235965"/>
    </source>
</evidence>
<evidence type="ECO:0000256" key="8">
    <source>
        <dbReference type="SAM" id="MobiDB-lite"/>
    </source>
</evidence>